<dbReference type="InterPro" id="IPR035965">
    <property type="entry name" value="PAS-like_dom_sf"/>
</dbReference>
<evidence type="ECO:0000256" key="10">
    <source>
        <dbReference type="ARBA" id="ARBA00022989"/>
    </source>
</evidence>
<dbReference type="GO" id="GO:0007234">
    <property type="term" value="P:osmosensory signaling via phosphorelay pathway"/>
    <property type="evidence" value="ECO:0007669"/>
    <property type="project" value="TreeGrafter"/>
</dbReference>
<dbReference type="PRINTS" id="PR00344">
    <property type="entry name" value="BCTRLSENSOR"/>
</dbReference>
<dbReference type="SUPFAM" id="SSF55785">
    <property type="entry name" value="PYP-like sensor domain (PAS domain)"/>
    <property type="match status" value="2"/>
</dbReference>
<dbReference type="SUPFAM" id="SSF47384">
    <property type="entry name" value="Homodimeric domain of signal transducing histidine kinase"/>
    <property type="match status" value="1"/>
</dbReference>
<evidence type="ECO:0000256" key="3">
    <source>
        <dbReference type="ARBA" id="ARBA00012438"/>
    </source>
</evidence>
<evidence type="ECO:0000259" key="13">
    <source>
        <dbReference type="PROSITE" id="PS50109"/>
    </source>
</evidence>
<evidence type="ECO:0000259" key="14">
    <source>
        <dbReference type="PROSITE" id="PS50112"/>
    </source>
</evidence>
<evidence type="ECO:0000313" key="17">
    <source>
        <dbReference type="Proteomes" id="UP000028007"/>
    </source>
</evidence>
<dbReference type="GO" id="GO:0000156">
    <property type="term" value="F:phosphorelay response regulator activity"/>
    <property type="evidence" value="ECO:0007669"/>
    <property type="project" value="TreeGrafter"/>
</dbReference>
<dbReference type="SMART" id="SM00387">
    <property type="entry name" value="HATPase_c"/>
    <property type="match status" value="1"/>
</dbReference>
<dbReference type="InterPro" id="IPR005467">
    <property type="entry name" value="His_kinase_dom"/>
</dbReference>
<evidence type="ECO:0000259" key="15">
    <source>
        <dbReference type="PROSITE" id="PS50113"/>
    </source>
</evidence>
<keyword evidence="17" id="KW-1185">Reference proteome</keyword>
<feature type="domain" description="PAS" evidence="14">
    <location>
        <begin position="39"/>
        <end position="87"/>
    </location>
</feature>
<dbReference type="Pfam" id="PF13426">
    <property type="entry name" value="PAS_9"/>
    <property type="match status" value="1"/>
</dbReference>
<dbReference type="eggNOG" id="COG5002">
    <property type="taxonomic scope" value="Bacteria"/>
</dbReference>
<dbReference type="GO" id="GO:0030295">
    <property type="term" value="F:protein kinase activator activity"/>
    <property type="evidence" value="ECO:0007669"/>
    <property type="project" value="TreeGrafter"/>
</dbReference>
<organism evidence="16 17">
    <name type="scientific">Pedobacter antarcticus 4BY</name>
    <dbReference type="NCBI Taxonomy" id="1358423"/>
    <lineage>
        <taxon>Bacteria</taxon>
        <taxon>Pseudomonadati</taxon>
        <taxon>Bacteroidota</taxon>
        <taxon>Sphingobacteriia</taxon>
        <taxon>Sphingobacteriales</taxon>
        <taxon>Sphingobacteriaceae</taxon>
        <taxon>Pedobacter</taxon>
    </lineage>
</organism>
<keyword evidence="8" id="KW-0418">Kinase</keyword>
<dbReference type="PANTHER" id="PTHR42878:SF7">
    <property type="entry name" value="SENSOR HISTIDINE KINASE GLRK"/>
    <property type="match status" value="1"/>
</dbReference>
<evidence type="ECO:0000256" key="8">
    <source>
        <dbReference type="ARBA" id="ARBA00022777"/>
    </source>
</evidence>
<sequence>MINLQNRIVKSLLSDTLFKIGMQEKKIELNHFEKRFLECDTKFNTIFDLTSVATKIIRSDLTIIKVNRALCELLGYQPEEIEGTKILDHACEEYISHWHHLQEELWSKQVPFFKLQVCLYRKDRTLVWVNVTSILYEDRDHTYGFTVLDDVTAMKAFQDSQKRLNIALKYSGTAIWELNLQTHEVFRSPDHDELFGYRERQEHWTLENYYPHISAEYLPAFKSAIQNIEAEGGMDIQVKLNRPDGALQWLNVKGKAEHDQNGNPVKLIGVINDITTDKMIERHKDDFISIASHELKTPVTSLKASLQLLSIKQDGISKRVKTLIMQANKGINRISSIIDDLLNAGKNYQDQLELRKTTFNLYDLAQEISEQFVSSDTQSFTLTGNKDLMIYADSERIGRVLTNLIGNAVKYAPGSAELKTEIQDGQAFVKVSITDNGPGIAQEKIPLLFDRYYQAVHEQEQYSGLGLGLFISASIIRRHEGEIGVDSVPGQGSTFWFTLPKSG</sequence>
<dbReference type="InterPro" id="IPR001610">
    <property type="entry name" value="PAC"/>
</dbReference>
<keyword evidence="11" id="KW-0902">Two-component regulatory system</keyword>
<dbReference type="InterPro" id="IPR004358">
    <property type="entry name" value="Sig_transdc_His_kin-like_C"/>
</dbReference>
<evidence type="ECO:0000256" key="9">
    <source>
        <dbReference type="ARBA" id="ARBA00022840"/>
    </source>
</evidence>
<gene>
    <name evidence="16" type="ORF">N180_00970</name>
</gene>
<keyword evidence="5" id="KW-0808">Transferase</keyword>
<dbReference type="Pfam" id="PF08447">
    <property type="entry name" value="PAS_3"/>
    <property type="match status" value="1"/>
</dbReference>
<dbReference type="InterPro" id="IPR013655">
    <property type="entry name" value="PAS_fold_3"/>
</dbReference>
<dbReference type="InterPro" id="IPR000700">
    <property type="entry name" value="PAS-assoc_C"/>
</dbReference>
<keyword evidence="4" id="KW-0597">Phosphoprotein</keyword>
<dbReference type="Pfam" id="PF02518">
    <property type="entry name" value="HATPase_c"/>
    <property type="match status" value="1"/>
</dbReference>
<dbReference type="Gene3D" id="1.10.287.130">
    <property type="match status" value="1"/>
</dbReference>
<comment type="caution">
    <text evidence="16">The sequence shown here is derived from an EMBL/GenBank/DDBJ whole genome shotgun (WGS) entry which is preliminary data.</text>
</comment>
<dbReference type="InterPro" id="IPR036890">
    <property type="entry name" value="HATPase_C_sf"/>
</dbReference>
<dbReference type="InterPro" id="IPR003661">
    <property type="entry name" value="HisK_dim/P_dom"/>
</dbReference>
<dbReference type="AlphaFoldDB" id="A0A081PC14"/>
<dbReference type="SMART" id="SM00086">
    <property type="entry name" value="PAC"/>
    <property type="match status" value="2"/>
</dbReference>
<dbReference type="PROSITE" id="PS50109">
    <property type="entry name" value="HIS_KIN"/>
    <property type="match status" value="1"/>
</dbReference>
<evidence type="ECO:0000256" key="5">
    <source>
        <dbReference type="ARBA" id="ARBA00022679"/>
    </source>
</evidence>
<keyword evidence="12" id="KW-0472">Membrane</keyword>
<evidence type="ECO:0000256" key="2">
    <source>
        <dbReference type="ARBA" id="ARBA00004141"/>
    </source>
</evidence>
<dbReference type="EMBL" id="JNFF01000117">
    <property type="protein sequence ID" value="KEQ28237.1"/>
    <property type="molecule type" value="Genomic_DNA"/>
</dbReference>
<feature type="domain" description="Histidine kinase" evidence="13">
    <location>
        <begin position="290"/>
        <end position="503"/>
    </location>
</feature>
<dbReference type="FunFam" id="3.30.565.10:FF:000006">
    <property type="entry name" value="Sensor histidine kinase WalK"/>
    <property type="match status" value="1"/>
</dbReference>
<dbReference type="Gene3D" id="3.30.565.10">
    <property type="entry name" value="Histidine kinase-like ATPase, C-terminal domain"/>
    <property type="match status" value="1"/>
</dbReference>
<evidence type="ECO:0000256" key="12">
    <source>
        <dbReference type="ARBA" id="ARBA00023136"/>
    </source>
</evidence>
<proteinExistence type="predicted"/>
<evidence type="ECO:0000313" key="16">
    <source>
        <dbReference type="EMBL" id="KEQ28237.1"/>
    </source>
</evidence>
<evidence type="ECO:0000256" key="4">
    <source>
        <dbReference type="ARBA" id="ARBA00022553"/>
    </source>
</evidence>
<dbReference type="SMART" id="SM00091">
    <property type="entry name" value="PAS"/>
    <property type="match status" value="2"/>
</dbReference>
<dbReference type="NCBIfam" id="TIGR00229">
    <property type="entry name" value="sensory_box"/>
    <property type="match status" value="2"/>
</dbReference>
<protein>
    <recommendedName>
        <fullName evidence="3">histidine kinase</fullName>
        <ecNumber evidence="3">2.7.13.3</ecNumber>
    </recommendedName>
</protein>
<keyword evidence="10" id="KW-1133">Transmembrane helix</keyword>
<accession>A0A081PC14</accession>
<keyword evidence="6" id="KW-0812">Transmembrane</keyword>
<dbReference type="GO" id="GO:0016020">
    <property type="term" value="C:membrane"/>
    <property type="evidence" value="ECO:0007669"/>
    <property type="project" value="UniProtKB-SubCell"/>
</dbReference>
<dbReference type="Pfam" id="PF00512">
    <property type="entry name" value="HisKA"/>
    <property type="match status" value="1"/>
</dbReference>
<dbReference type="PROSITE" id="PS50112">
    <property type="entry name" value="PAS"/>
    <property type="match status" value="1"/>
</dbReference>
<dbReference type="CDD" id="cd00082">
    <property type="entry name" value="HisKA"/>
    <property type="match status" value="1"/>
</dbReference>
<dbReference type="SUPFAM" id="SSF55874">
    <property type="entry name" value="ATPase domain of HSP90 chaperone/DNA topoisomerase II/histidine kinase"/>
    <property type="match status" value="1"/>
</dbReference>
<comment type="catalytic activity">
    <reaction evidence="1">
        <text>ATP + protein L-histidine = ADP + protein N-phospho-L-histidine.</text>
        <dbReference type="EC" id="2.7.13.3"/>
    </reaction>
</comment>
<keyword evidence="9" id="KW-0067">ATP-binding</keyword>
<feature type="domain" description="PAC" evidence="15">
    <location>
        <begin position="234"/>
        <end position="286"/>
    </location>
</feature>
<dbReference type="InterPro" id="IPR050351">
    <property type="entry name" value="BphY/WalK/GraS-like"/>
</dbReference>
<dbReference type="InterPro" id="IPR036097">
    <property type="entry name" value="HisK_dim/P_sf"/>
</dbReference>
<name>A0A081PC14_9SPHI</name>
<dbReference type="Proteomes" id="UP000028007">
    <property type="component" value="Unassembled WGS sequence"/>
</dbReference>
<dbReference type="SMART" id="SM00388">
    <property type="entry name" value="HisKA"/>
    <property type="match status" value="1"/>
</dbReference>
<evidence type="ECO:0000256" key="7">
    <source>
        <dbReference type="ARBA" id="ARBA00022741"/>
    </source>
</evidence>
<dbReference type="GO" id="GO:0000155">
    <property type="term" value="F:phosphorelay sensor kinase activity"/>
    <property type="evidence" value="ECO:0007669"/>
    <property type="project" value="InterPro"/>
</dbReference>
<dbReference type="Gene3D" id="3.30.450.20">
    <property type="entry name" value="PAS domain"/>
    <property type="match status" value="2"/>
</dbReference>
<dbReference type="GO" id="GO:0005524">
    <property type="term" value="F:ATP binding"/>
    <property type="evidence" value="ECO:0007669"/>
    <property type="project" value="UniProtKB-KW"/>
</dbReference>
<evidence type="ECO:0000256" key="1">
    <source>
        <dbReference type="ARBA" id="ARBA00000085"/>
    </source>
</evidence>
<evidence type="ECO:0000256" key="11">
    <source>
        <dbReference type="ARBA" id="ARBA00023012"/>
    </source>
</evidence>
<comment type="subcellular location">
    <subcellularLocation>
        <location evidence="2">Membrane</location>
        <topology evidence="2">Multi-pass membrane protein</topology>
    </subcellularLocation>
</comment>
<keyword evidence="7" id="KW-0547">Nucleotide-binding</keyword>
<dbReference type="EC" id="2.7.13.3" evidence="3"/>
<dbReference type="InterPro" id="IPR000014">
    <property type="entry name" value="PAS"/>
</dbReference>
<dbReference type="PANTHER" id="PTHR42878">
    <property type="entry name" value="TWO-COMPONENT HISTIDINE KINASE"/>
    <property type="match status" value="1"/>
</dbReference>
<dbReference type="InterPro" id="IPR003594">
    <property type="entry name" value="HATPase_dom"/>
</dbReference>
<dbReference type="PROSITE" id="PS50113">
    <property type="entry name" value="PAC"/>
    <property type="match status" value="1"/>
</dbReference>
<evidence type="ECO:0000256" key="6">
    <source>
        <dbReference type="ARBA" id="ARBA00022692"/>
    </source>
</evidence>
<dbReference type="CDD" id="cd00130">
    <property type="entry name" value="PAS"/>
    <property type="match status" value="2"/>
</dbReference>
<reference evidence="16 17" key="1">
    <citation type="journal article" date="1992" name="Int. J. Syst. Bacteriol.">
        <title>Sphingobacterium antarcticus sp. nov. a Psychrotrophic Bacterium from the Soils of Schirmacher Oasis, Antarctica.</title>
        <authorList>
            <person name="Shivaji S."/>
            <person name="Ray M.K."/>
            <person name="Rao N.S."/>
            <person name="Saiserr L."/>
            <person name="Jagannadham M.V."/>
            <person name="Kumar G.S."/>
            <person name="Reddy G."/>
            <person name="Bhargava P.M."/>
        </authorList>
    </citation>
    <scope>NUCLEOTIDE SEQUENCE [LARGE SCALE GENOMIC DNA]</scope>
    <source>
        <strain evidence="16 17">4BY</strain>
    </source>
</reference>